<feature type="compositionally biased region" description="Basic residues" evidence="1">
    <location>
        <begin position="148"/>
        <end position="159"/>
    </location>
</feature>
<dbReference type="InterPro" id="IPR011993">
    <property type="entry name" value="PH-like_dom_sf"/>
</dbReference>
<feature type="compositionally biased region" description="Low complexity" evidence="1">
    <location>
        <begin position="182"/>
        <end position="194"/>
    </location>
</feature>
<feature type="region of interest" description="Disordered" evidence="1">
    <location>
        <begin position="128"/>
        <end position="206"/>
    </location>
</feature>
<name>A0A1E7EME4_9STRA</name>
<dbReference type="GO" id="GO:0016192">
    <property type="term" value="P:vesicle-mediated transport"/>
    <property type="evidence" value="ECO:0007669"/>
    <property type="project" value="TreeGrafter"/>
</dbReference>
<organism evidence="2 3">
    <name type="scientific">Fragilariopsis cylindrus CCMP1102</name>
    <dbReference type="NCBI Taxonomy" id="635003"/>
    <lineage>
        <taxon>Eukaryota</taxon>
        <taxon>Sar</taxon>
        <taxon>Stramenopiles</taxon>
        <taxon>Ochrophyta</taxon>
        <taxon>Bacillariophyta</taxon>
        <taxon>Bacillariophyceae</taxon>
        <taxon>Bacillariophycidae</taxon>
        <taxon>Bacillariales</taxon>
        <taxon>Bacillariaceae</taxon>
        <taxon>Fragilariopsis</taxon>
    </lineage>
</organism>
<dbReference type="Gene3D" id="2.30.29.30">
    <property type="entry name" value="Pleckstrin-homology domain (PH domain)/Phosphotyrosine-binding domain (PTB)"/>
    <property type="match status" value="1"/>
</dbReference>
<dbReference type="PANTHER" id="PTHR12847">
    <property type="entry name" value="ATP-BINDING CASSETTE ABC TRANSPORTER-RELATED"/>
    <property type="match status" value="1"/>
</dbReference>
<protein>
    <recommendedName>
        <fullName evidence="4">NECAP PHear domain-containing protein</fullName>
    </recommendedName>
</protein>
<sequence length="206" mass="22413">MSDEQNNNDSDGVIAIKVDDEDESSNRSSEGILLKQTLMSHNECFLYQVPPLLSSDGYRANDWNLASPILQQDGGGGSSNTNRTINLGFGFRDRDIAIDLLSNVQQFQKSIEREINASQQMTQIKSIPKLKKDETMHINFNNSNSSNHNKKKKEAKKKATTGSSGNNNNSGLFLLKKPPPSSSSISSSSANNNNNDDDDGTTGGDG</sequence>
<dbReference type="InParanoid" id="A0A1E7EME4"/>
<dbReference type="Proteomes" id="UP000095751">
    <property type="component" value="Unassembled WGS sequence"/>
</dbReference>
<gene>
    <name evidence="2" type="ORF">FRACYDRAFT_253533</name>
</gene>
<feature type="region of interest" description="Disordered" evidence="1">
    <location>
        <begin position="1"/>
        <end position="29"/>
    </location>
</feature>
<evidence type="ECO:0000313" key="3">
    <source>
        <dbReference type="Proteomes" id="UP000095751"/>
    </source>
</evidence>
<dbReference type="KEGG" id="fcy:FRACYDRAFT_253533"/>
<dbReference type="PANTHER" id="PTHR12847:SF9">
    <property type="entry name" value="NECAP-LIKE PROTEIN CG9132"/>
    <property type="match status" value="1"/>
</dbReference>
<evidence type="ECO:0000256" key="1">
    <source>
        <dbReference type="SAM" id="MobiDB-lite"/>
    </source>
</evidence>
<dbReference type="SUPFAM" id="SSF50729">
    <property type="entry name" value="PH domain-like"/>
    <property type="match status" value="1"/>
</dbReference>
<dbReference type="OrthoDB" id="10265489at2759"/>
<accession>A0A1E7EME4</accession>
<evidence type="ECO:0000313" key="2">
    <source>
        <dbReference type="EMBL" id="OEU06753.1"/>
    </source>
</evidence>
<keyword evidence="3" id="KW-1185">Reference proteome</keyword>
<evidence type="ECO:0008006" key="4">
    <source>
        <dbReference type="Google" id="ProtNLM"/>
    </source>
</evidence>
<reference evidence="2 3" key="1">
    <citation type="submission" date="2016-09" db="EMBL/GenBank/DDBJ databases">
        <title>Extensive genetic diversity and differential bi-allelic expression allows diatom success in the polar Southern Ocean.</title>
        <authorList>
            <consortium name="DOE Joint Genome Institute"/>
            <person name="Mock T."/>
            <person name="Otillar R.P."/>
            <person name="Strauss J."/>
            <person name="Dupont C."/>
            <person name="Frickenhaus S."/>
            <person name="Maumus F."/>
            <person name="Mcmullan M."/>
            <person name="Sanges R."/>
            <person name="Schmutz J."/>
            <person name="Toseland A."/>
            <person name="Valas R."/>
            <person name="Veluchamy A."/>
            <person name="Ward B.J."/>
            <person name="Allen A."/>
            <person name="Barry K."/>
            <person name="Falciatore A."/>
            <person name="Ferrante M."/>
            <person name="Fortunato A.E."/>
            <person name="Gloeckner G."/>
            <person name="Gruber A."/>
            <person name="Hipkin R."/>
            <person name="Janech M."/>
            <person name="Kroth P."/>
            <person name="Leese F."/>
            <person name="Lindquist E."/>
            <person name="Lyon B.R."/>
            <person name="Martin J."/>
            <person name="Mayer C."/>
            <person name="Parker M."/>
            <person name="Quesneville H."/>
            <person name="Raymond J."/>
            <person name="Uhlig C."/>
            <person name="Valentin K.U."/>
            <person name="Worden A.Z."/>
            <person name="Armbrust E.V."/>
            <person name="Bowler C."/>
            <person name="Green B."/>
            <person name="Moulton V."/>
            <person name="Van Oosterhout C."/>
            <person name="Grigoriev I."/>
        </authorList>
    </citation>
    <scope>NUCLEOTIDE SEQUENCE [LARGE SCALE GENOMIC DNA]</scope>
    <source>
        <strain evidence="2 3">CCMP1102</strain>
    </source>
</reference>
<dbReference type="GO" id="GO:0030125">
    <property type="term" value="C:clathrin vesicle coat"/>
    <property type="evidence" value="ECO:0007669"/>
    <property type="project" value="TreeGrafter"/>
</dbReference>
<dbReference type="AlphaFoldDB" id="A0A1E7EME4"/>
<feature type="compositionally biased region" description="Polar residues" evidence="1">
    <location>
        <begin position="1"/>
        <end position="10"/>
    </location>
</feature>
<feature type="compositionally biased region" description="Low complexity" evidence="1">
    <location>
        <begin position="162"/>
        <end position="171"/>
    </location>
</feature>
<proteinExistence type="predicted"/>
<dbReference type="EMBL" id="KV784400">
    <property type="protein sequence ID" value="OEU06753.1"/>
    <property type="molecule type" value="Genomic_DNA"/>
</dbReference>